<dbReference type="Pfam" id="PF13621">
    <property type="entry name" value="Cupin_8"/>
    <property type="match status" value="1"/>
</dbReference>
<sequence>MHFFISFLIFLIILFLYIHIIHQLKTSEDLEIYEMDYATNSQLQEVCDVKQPVLFEFQSIYPCIFENLSKEEIFSKYGSYDVKIKDTRDYVKCTESVDYVMLSLQSSQNLVESDSGSHYFSENNEELVNESGLSSEYKELDIYLKPSFTLQSKYDIMFGSQNTATPLRYHLNYRQFFIVKSGKIHVKMTPMKSKKYLKPIKDYDNYEFRSPINVWNPQPEYLHEMDKLKFLEFDVHAGHVLYIPAYWWYSIKYEKDAFIYSATYNSVMNCLAHLPQWVLYFLQQHNIYKKLAKTKNLEEKIQEDREHAQQKEPEQENGEQSSSPKKIGEIVEKI</sequence>
<feature type="region of interest" description="Disordered" evidence="1">
    <location>
        <begin position="299"/>
        <end position="334"/>
    </location>
</feature>
<dbReference type="AlphaFoldDB" id="A0A6C0ER79"/>
<feature type="domain" description="Cupin-like" evidence="2">
    <location>
        <begin position="141"/>
        <end position="255"/>
    </location>
</feature>
<dbReference type="EMBL" id="MN738924">
    <property type="protein sequence ID" value="QHT31694.1"/>
    <property type="molecule type" value="Genomic_DNA"/>
</dbReference>
<evidence type="ECO:0000313" key="3">
    <source>
        <dbReference type="EMBL" id="QHT31694.1"/>
    </source>
</evidence>
<organism evidence="3">
    <name type="scientific">viral metagenome</name>
    <dbReference type="NCBI Taxonomy" id="1070528"/>
    <lineage>
        <taxon>unclassified sequences</taxon>
        <taxon>metagenomes</taxon>
        <taxon>organismal metagenomes</taxon>
    </lineage>
</organism>
<reference evidence="3" key="1">
    <citation type="journal article" date="2020" name="Nature">
        <title>Giant virus diversity and host interactions through global metagenomics.</title>
        <authorList>
            <person name="Schulz F."/>
            <person name="Roux S."/>
            <person name="Paez-Espino D."/>
            <person name="Jungbluth S."/>
            <person name="Walsh D.A."/>
            <person name="Denef V.J."/>
            <person name="McMahon K.D."/>
            <person name="Konstantinidis K.T."/>
            <person name="Eloe-Fadrosh E.A."/>
            <person name="Kyrpides N.C."/>
            <person name="Woyke T."/>
        </authorList>
    </citation>
    <scope>NUCLEOTIDE SEQUENCE</scope>
    <source>
        <strain evidence="3">GVMAG-M-3300009155-48</strain>
    </source>
</reference>
<name>A0A6C0ER79_9ZZZZ</name>
<evidence type="ECO:0000256" key="1">
    <source>
        <dbReference type="SAM" id="MobiDB-lite"/>
    </source>
</evidence>
<evidence type="ECO:0000259" key="2">
    <source>
        <dbReference type="Pfam" id="PF13621"/>
    </source>
</evidence>
<dbReference type="Gene3D" id="2.60.120.650">
    <property type="entry name" value="Cupin"/>
    <property type="match status" value="1"/>
</dbReference>
<feature type="compositionally biased region" description="Basic and acidic residues" evidence="1">
    <location>
        <begin position="299"/>
        <end position="314"/>
    </location>
</feature>
<protein>
    <recommendedName>
        <fullName evidence="2">Cupin-like domain-containing protein</fullName>
    </recommendedName>
</protein>
<dbReference type="SUPFAM" id="SSF51197">
    <property type="entry name" value="Clavaminate synthase-like"/>
    <property type="match status" value="1"/>
</dbReference>
<accession>A0A6C0ER79</accession>
<dbReference type="InterPro" id="IPR041667">
    <property type="entry name" value="Cupin_8"/>
</dbReference>
<proteinExistence type="predicted"/>